<dbReference type="Gene3D" id="3.20.20.70">
    <property type="entry name" value="Aldolase class I"/>
    <property type="match status" value="1"/>
</dbReference>
<dbReference type="InterPro" id="IPR000056">
    <property type="entry name" value="Ribul_P_3_epim-like"/>
</dbReference>
<dbReference type="GO" id="GO:0046872">
    <property type="term" value="F:metal ion binding"/>
    <property type="evidence" value="ECO:0007669"/>
    <property type="project" value="UniProtKB-KW"/>
</dbReference>
<dbReference type="GO" id="GO:0016857">
    <property type="term" value="F:racemase and epimerase activity, acting on carbohydrates and derivatives"/>
    <property type="evidence" value="ECO:0007669"/>
    <property type="project" value="InterPro"/>
</dbReference>
<protein>
    <submittedName>
        <fullName evidence="3">Allulose-6-phosphate 3-epimerase</fullName>
    </submittedName>
</protein>
<dbReference type="InterPro" id="IPR011060">
    <property type="entry name" value="RibuloseP-bd_barrel"/>
</dbReference>
<organism evidence="3 4">
    <name type="scientific">Candidatus Scatomorpha intestinavium</name>
    <dbReference type="NCBI Taxonomy" id="2840922"/>
    <lineage>
        <taxon>Bacteria</taxon>
        <taxon>Bacillati</taxon>
        <taxon>Bacillota</taxon>
        <taxon>Clostridia</taxon>
        <taxon>Eubacteriales</taxon>
        <taxon>Candidatus Scatomorpha</taxon>
    </lineage>
</organism>
<dbReference type="PANTHER" id="PTHR11749">
    <property type="entry name" value="RIBULOSE-5-PHOSPHATE-3-EPIMERASE"/>
    <property type="match status" value="1"/>
</dbReference>
<gene>
    <name evidence="3" type="ORF">IAB77_01615</name>
</gene>
<dbReference type="SUPFAM" id="SSF51366">
    <property type="entry name" value="Ribulose-phoshate binding barrel"/>
    <property type="match status" value="1"/>
</dbReference>
<evidence type="ECO:0000256" key="2">
    <source>
        <dbReference type="ARBA" id="ARBA00023235"/>
    </source>
</evidence>
<dbReference type="AlphaFoldDB" id="A0A9D0ZEL9"/>
<reference evidence="3" key="1">
    <citation type="submission" date="2020-10" db="EMBL/GenBank/DDBJ databases">
        <authorList>
            <person name="Gilroy R."/>
        </authorList>
    </citation>
    <scope>NUCLEOTIDE SEQUENCE</scope>
    <source>
        <strain evidence="3">ChiBcolR7-354</strain>
    </source>
</reference>
<dbReference type="EMBL" id="DVGA01000022">
    <property type="protein sequence ID" value="HIQ77939.1"/>
    <property type="molecule type" value="Genomic_DNA"/>
</dbReference>
<dbReference type="Pfam" id="PF00834">
    <property type="entry name" value="Ribul_P_3_epim"/>
    <property type="match status" value="1"/>
</dbReference>
<dbReference type="CDD" id="cd00429">
    <property type="entry name" value="RPE"/>
    <property type="match status" value="1"/>
</dbReference>
<accession>A0A9D0ZEL9</accession>
<dbReference type="Proteomes" id="UP000824262">
    <property type="component" value="Unassembled WGS sequence"/>
</dbReference>
<proteinExistence type="predicted"/>
<keyword evidence="1" id="KW-0479">Metal-binding</keyword>
<name>A0A9D0ZEL9_9FIRM</name>
<evidence type="ECO:0000313" key="3">
    <source>
        <dbReference type="EMBL" id="HIQ77939.1"/>
    </source>
</evidence>
<dbReference type="GO" id="GO:0005975">
    <property type="term" value="P:carbohydrate metabolic process"/>
    <property type="evidence" value="ECO:0007669"/>
    <property type="project" value="InterPro"/>
</dbReference>
<reference evidence="3" key="2">
    <citation type="journal article" date="2021" name="PeerJ">
        <title>Extensive microbial diversity within the chicken gut microbiome revealed by metagenomics and culture.</title>
        <authorList>
            <person name="Gilroy R."/>
            <person name="Ravi A."/>
            <person name="Getino M."/>
            <person name="Pursley I."/>
            <person name="Horton D.L."/>
            <person name="Alikhan N.F."/>
            <person name="Baker D."/>
            <person name="Gharbi K."/>
            <person name="Hall N."/>
            <person name="Watson M."/>
            <person name="Adriaenssens E.M."/>
            <person name="Foster-Nyarko E."/>
            <person name="Jarju S."/>
            <person name="Secka A."/>
            <person name="Antonio M."/>
            <person name="Oren A."/>
            <person name="Chaudhuri R.R."/>
            <person name="La Ragione R."/>
            <person name="Hildebrand F."/>
            <person name="Pallen M.J."/>
        </authorList>
    </citation>
    <scope>NUCLEOTIDE SEQUENCE</scope>
    <source>
        <strain evidence="3">ChiBcolR7-354</strain>
    </source>
</reference>
<dbReference type="InterPro" id="IPR013785">
    <property type="entry name" value="Aldolase_TIM"/>
</dbReference>
<sequence>MSTCPRFSPSLMCANPLRMAEQLDIINRRASICHIDIMDGHYVKNIALSPDFVARVKERISIPMDVHLMVEDPDDYIDRLVDAGCGYISVHADVIERNAFRTLRRIKERRCHTGVALNPSEGVERIRNYAHLIDKLTIMTVDAGFAGQPFINAMLGKFNQASKLRNELGLDFLIEADGACNAESFAGLKTSGCDVVVVGASGLFTLAEDLDTAFDILERNWANA</sequence>
<keyword evidence="2" id="KW-0413">Isomerase</keyword>
<comment type="caution">
    <text evidence="3">The sequence shown here is derived from an EMBL/GenBank/DDBJ whole genome shotgun (WGS) entry which is preliminary data.</text>
</comment>
<evidence type="ECO:0000256" key="1">
    <source>
        <dbReference type="ARBA" id="ARBA00022723"/>
    </source>
</evidence>
<evidence type="ECO:0000313" key="4">
    <source>
        <dbReference type="Proteomes" id="UP000824262"/>
    </source>
</evidence>
<dbReference type="NCBIfam" id="NF007266">
    <property type="entry name" value="PRK09722.1"/>
    <property type="match status" value="1"/>
</dbReference>